<evidence type="ECO:0000259" key="1">
    <source>
        <dbReference type="Pfam" id="PF01593"/>
    </source>
</evidence>
<reference evidence="3" key="1">
    <citation type="journal article" date="2006" name="PLoS Biol.">
        <title>Macronuclear genome sequence of the ciliate Tetrahymena thermophila, a model eukaryote.</title>
        <authorList>
            <person name="Eisen J.A."/>
            <person name="Coyne R.S."/>
            <person name="Wu M."/>
            <person name="Wu D."/>
            <person name="Thiagarajan M."/>
            <person name="Wortman J.R."/>
            <person name="Badger J.H."/>
            <person name="Ren Q."/>
            <person name="Amedeo P."/>
            <person name="Jones K.M."/>
            <person name="Tallon L.J."/>
            <person name="Delcher A.L."/>
            <person name="Salzberg S.L."/>
            <person name="Silva J.C."/>
            <person name="Haas B.J."/>
            <person name="Majoros W.H."/>
            <person name="Farzad M."/>
            <person name="Carlton J.M."/>
            <person name="Smith R.K. Jr."/>
            <person name="Garg J."/>
            <person name="Pearlman R.E."/>
            <person name="Karrer K.M."/>
            <person name="Sun L."/>
            <person name="Manning G."/>
            <person name="Elde N.C."/>
            <person name="Turkewitz A.P."/>
            <person name="Asai D.J."/>
            <person name="Wilkes D.E."/>
            <person name="Wang Y."/>
            <person name="Cai H."/>
            <person name="Collins K."/>
            <person name="Stewart B.A."/>
            <person name="Lee S.R."/>
            <person name="Wilamowska K."/>
            <person name="Weinberg Z."/>
            <person name="Ruzzo W.L."/>
            <person name="Wloga D."/>
            <person name="Gaertig J."/>
            <person name="Frankel J."/>
            <person name="Tsao C.-C."/>
            <person name="Gorovsky M.A."/>
            <person name="Keeling P.J."/>
            <person name="Waller R.F."/>
            <person name="Patron N.J."/>
            <person name="Cherry J.M."/>
            <person name="Stover N.A."/>
            <person name="Krieger C.J."/>
            <person name="del Toro C."/>
            <person name="Ryder H.F."/>
            <person name="Williamson S.C."/>
            <person name="Barbeau R.A."/>
            <person name="Hamilton E.P."/>
            <person name="Orias E."/>
        </authorList>
    </citation>
    <scope>NUCLEOTIDE SEQUENCE [LARGE SCALE GENOMIC DNA]</scope>
    <source>
        <strain evidence="3">SB210</strain>
    </source>
</reference>
<dbReference type="SUPFAM" id="SSF51905">
    <property type="entry name" value="FAD/NAD(P)-binding domain"/>
    <property type="match status" value="1"/>
</dbReference>
<dbReference type="GO" id="GO:0016491">
    <property type="term" value="F:oxidoreductase activity"/>
    <property type="evidence" value="ECO:0007669"/>
    <property type="project" value="InterPro"/>
</dbReference>
<dbReference type="PANTHER" id="PTHR16128:SF5">
    <property type="entry name" value="FAD_NAD(P)-BINDING OXIDOREDUCTASE FAMILY PROTEIN"/>
    <property type="match status" value="1"/>
</dbReference>
<dbReference type="Proteomes" id="UP000009168">
    <property type="component" value="Unassembled WGS sequence"/>
</dbReference>
<dbReference type="Gene3D" id="3.50.50.60">
    <property type="entry name" value="FAD/NAD(P)-binding domain"/>
    <property type="match status" value="1"/>
</dbReference>
<dbReference type="AlphaFoldDB" id="I7LSW8"/>
<organism evidence="2 3">
    <name type="scientific">Tetrahymena thermophila (strain SB210)</name>
    <dbReference type="NCBI Taxonomy" id="312017"/>
    <lineage>
        <taxon>Eukaryota</taxon>
        <taxon>Sar</taxon>
        <taxon>Alveolata</taxon>
        <taxon>Ciliophora</taxon>
        <taxon>Intramacronucleata</taxon>
        <taxon>Oligohymenophorea</taxon>
        <taxon>Hymenostomatida</taxon>
        <taxon>Tetrahymenina</taxon>
        <taxon>Tetrahymenidae</taxon>
        <taxon>Tetrahymena</taxon>
    </lineage>
</organism>
<sequence length="366" mass="42460">MQNSQKSLAIVGMGMAGLGCAWNLTKNKTNINLMLLEKSQKVGGRATSNSRHGYTYDHGANYFTFEGLSQSQRVIDIIKKQLPAEDLIQITKELYLFDKDSKIYQTKDTQQTEKLTYRKGLIQLAELIQKDQDLNVKFEYFVDNLKYCQDTKKWTITYSDKANNSNKQDVISTDYILLTPPAPQIVDLFKKSEYHKKDEIMQIFEKCKYKKQLCLVIAFEKKIQDIPYFALLNEDRQHSIVWITVEDQKEGHVPENKSLIICQMSEQFSDENYAASDEVVIQKAKESLVKLMPQLEQQKMFDSQKFCWVKRWRYALPNNNKVSEESLQEFQQDGLFFAGDFLIGRGRVLQAFEKGLIASDQIQAKL</sequence>
<dbReference type="InParanoid" id="I7LSW8"/>
<evidence type="ECO:0000313" key="3">
    <source>
        <dbReference type="Proteomes" id="UP000009168"/>
    </source>
</evidence>
<dbReference type="RefSeq" id="XP_001031427.2">
    <property type="nucleotide sequence ID" value="XM_001031427.2"/>
</dbReference>
<proteinExistence type="predicted"/>
<protein>
    <submittedName>
        <fullName evidence="2">NAD/FAD-dependent oxidoreductase</fullName>
    </submittedName>
</protein>
<dbReference type="InterPro" id="IPR036188">
    <property type="entry name" value="FAD/NAD-bd_sf"/>
</dbReference>
<dbReference type="Pfam" id="PF13450">
    <property type="entry name" value="NAD_binding_8"/>
    <property type="match status" value="1"/>
</dbReference>
<dbReference type="OrthoDB" id="5046242at2759"/>
<dbReference type="InterPro" id="IPR002937">
    <property type="entry name" value="Amino_oxidase"/>
</dbReference>
<dbReference type="EMBL" id="GG662507">
    <property type="protein sequence ID" value="EAR83764.2"/>
    <property type="molecule type" value="Genomic_DNA"/>
</dbReference>
<dbReference type="Gene3D" id="3.90.660.10">
    <property type="match status" value="1"/>
</dbReference>
<dbReference type="PANTHER" id="PTHR16128">
    <property type="entry name" value="FAD/NAD(P)-BINDING OXIDOREDUCTASE FAMILY PROTEIN"/>
    <property type="match status" value="1"/>
</dbReference>
<dbReference type="Pfam" id="PF01593">
    <property type="entry name" value="Amino_oxidase"/>
    <property type="match status" value="1"/>
</dbReference>
<dbReference type="GeneID" id="7830336"/>
<evidence type="ECO:0000313" key="2">
    <source>
        <dbReference type="EMBL" id="EAR83764.2"/>
    </source>
</evidence>
<name>I7LSW8_TETTS</name>
<gene>
    <name evidence="2" type="ORF">TTHERM_00825590</name>
</gene>
<dbReference type="PROSITE" id="PS51257">
    <property type="entry name" value="PROKAR_LIPOPROTEIN"/>
    <property type="match status" value="1"/>
</dbReference>
<dbReference type="KEGG" id="tet:TTHERM_00825590"/>
<feature type="domain" description="Amine oxidase" evidence="1">
    <location>
        <begin position="112"/>
        <end position="362"/>
    </location>
</feature>
<accession>I7LSW8</accession>
<keyword evidence="3" id="KW-1185">Reference proteome</keyword>